<dbReference type="OrthoDB" id="245712at2759"/>
<feature type="compositionally biased region" description="Acidic residues" evidence="1">
    <location>
        <begin position="35"/>
        <end position="44"/>
    </location>
</feature>
<protein>
    <submittedName>
        <fullName evidence="2">Uncharacterized protein</fullName>
    </submittedName>
</protein>
<dbReference type="VEuPathDB" id="TriTrypDB:Lsey_0078_0160"/>
<dbReference type="EMBL" id="LJSK01000078">
    <property type="protein sequence ID" value="KPI87661.1"/>
    <property type="molecule type" value="Genomic_DNA"/>
</dbReference>
<gene>
    <name evidence="2" type="ORF">ABL78_3259</name>
</gene>
<accession>A0A0N1HZS4</accession>
<proteinExistence type="predicted"/>
<evidence type="ECO:0000313" key="2">
    <source>
        <dbReference type="EMBL" id="KPI87661.1"/>
    </source>
</evidence>
<name>A0A0N1HZS4_LEPSE</name>
<feature type="region of interest" description="Disordered" evidence="1">
    <location>
        <begin position="1"/>
        <end position="47"/>
    </location>
</feature>
<reference evidence="2 3" key="1">
    <citation type="journal article" date="2015" name="PLoS Pathog.">
        <title>Leptomonas seymouri: Adaptations to the Dixenous Life Cycle Analyzed by Genome Sequencing, Transcriptome Profiling and Co-infection with Leishmania donovani.</title>
        <authorList>
            <person name="Kraeva N."/>
            <person name="Butenko A."/>
            <person name="Hlavacova J."/>
            <person name="Kostygov A."/>
            <person name="Myskova J."/>
            <person name="Grybchuk D."/>
            <person name="Lestinova T."/>
            <person name="Votypka J."/>
            <person name="Volf P."/>
            <person name="Opperdoes F."/>
            <person name="Flegontov P."/>
            <person name="Lukes J."/>
            <person name="Yurchenko V."/>
        </authorList>
    </citation>
    <scope>NUCLEOTIDE SEQUENCE [LARGE SCALE GENOMIC DNA]</scope>
    <source>
        <strain evidence="2 3">ATCC 30220</strain>
    </source>
</reference>
<sequence>MSFRKHTREGDMLQADSTFMDGSRKRNRLGRDGSIPDDDDENSDDGYGNSINPLFLVSGPRGGAISVQSAAAELEALADLVDDGVYHVLKEAWEVVAVPADTYWSCPKPLYSGDSTDALLRHNAAASSTKSLPPRLPHPRQLTYSFYPVRVEALAARGYQPHRGLVPVALDRKGGKGSKMFNVLARWEAAANTTPSEGGGAGEGKPAPHLKRISGIAKFMDAIPRPTDRNLYVLVDEMCPVDPYFDVDFSHNAEVDDNKKLLVLLPGSDAHDITALDPEALERALLTILSTLRHEVESAWETKVEECLVLTSSLQLGCHSSTTAAPSLPALEEVKLSFHVHFRLTNKNAIESVKELHDFMMALRTRLQHVHMEGASSDSAEGVEDARRAALLLECVDFGVYSRWRAFRFPYNVKAPDNRSTGKTLADGAGDELLAEQLGQLGVALPDIHVGSAAPAVMQSVMYAPDMAVQKRQRYLVERLITYFRYLLPLLPGATRFATAELKNFLTALTPNDVRAALLQQSEGTPPSSAPVLPLLPSKDVISTWVIEMACIVRDASELAPALQSTETTSEAEEVKEAATEFKLLRYRPTAADPSAVAAVPAQTTASPFDMPMPPMPRSVRVRVDDREVKKLLAEVFWCIAPEYREAIPPAGADLDAQRAPGAAITPERINAQYEESIRAYYVFQKQSKFCMRLQRAHKATYVQLYLTFGSIKVRCYSNDCCDRCCVIPWEAPENPRSVPRHHEGYPKFDRLAEIHRSLFPPLPAGELVRRYGTAVLHQQPP</sequence>
<comment type="caution">
    <text evidence="2">The sequence shown here is derived from an EMBL/GenBank/DDBJ whole genome shotgun (WGS) entry which is preliminary data.</text>
</comment>
<organism evidence="2 3">
    <name type="scientific">Leptomonas seymouri</name>
    <dbReference type="NCBI Taxonomy" id="5684"/>
    <lineage>
        <taxon>Eukaryota</taxon>
        <taxon>Discoba</taxon>
        <taxon>Euglenozoa</taxon>
        <taxon>Kinetoplastea</taxon>
        <taxon>Metakinetoplastina</taxon>
        <taxon>Trypanosomatida</taxon>
        <taxon>Trypanosomatidae</taxon>
        <taxon>Leishmaniinae</taxon>
        <taxon>Leptomonas</taxon>
    </lineage>
</organism>
<evidence type="ECO:0000256" key="1">
    <source>
        <dbReference type="SAM" id="MobiDB-lite"/>
    </source>
</evidence>
<dbReference type="OMA" id="SIKIRCY"/>
<dbReference type="Proteomes" id="UP000038009">
    <property type="component" value="Unassembled WGS sequence"/>
</dbReference>
<dbReference type="AlphaFoldDB" id="A0A0N1HZS4"/>
<evidence type="ECO:0000313" key="3">
    <source>
        <dbReference type="Proteomes" id="UP000038009"/>
    </source>
</evidence>
<keyword evidence="3" id="KW-1185">Reference proteome</keyword>